<feature type="domain" description="Tr-type G" evidence="6">
    <location>
        <begin position="11"/>
        <end position="178"/>
    </location>
</feature>
<dbReference type="NCBIfam" id="TIGR00231">
    <property type="entry name" value="small_GTP"/>
    <property type="match status" value="1"/>
</dbReference>
<dbReference type="InterPro" id="IPR053905">
    <property type="entry name" value="EF-G-like_DII"/>
</dbReference>
<accession>A0A1G1Z0U3</accession>
<dbReference type="Gene3D" id="2.40.30.10">
    <property type="entry name" value="Translation factors"/>
    <property type="match status" value="2"/>
</dbReference>
<dbReference type="FunFam" id="3.40.50.300:FF:000019">
    <property type="entry name" value="Translation initiation factor IF-2"/>
    <property type="match status" value="1"/>
</dbReference>
<dbReference type="InterPro" id="IPR009000">
    <property type="entry name" value="Transl_B-barrel_sf"/>
</dbReference>
<dbReference type="GO" id="GO:0003743">
    <property type="term" value="F:translation initiation factor activity"/>
    <property type="evidence" value="ECO:0007669"/>
    <property type="project" value="UniProtKB-KW"/>
</dbReference>
<proteinExistence type="inferred from homology"/>
<name>A0A1G1Z0U3_9BACT</name>
<keyword evidence="3" id="KW-0547">Nucleotide-binding</keyword>
<dbReference type="InterPro" id="IPR027417">
    <property type="entry name" value="P-loop_NTPase"/>
</dbReference>
<dbReference type="FunFam" id="3.40.50.10050:FF:000001">
    <property type="entry name" value="Translation initiation factor IF-2"/>
    <property type="match status" value="1"/>
</dbReference>
<dbReference type="SUPFAM" id="SSF50447">
    <property type="entry name" value="Translation proteins"/>
    <property type="match status" value="2"/>
</dbReference>
<reference evidence="7 8" key="1">
    <citation type="journal article" date="2016" name="Nat. Commun.">
        <title>Thousands of microbial genomes shed light on interconnected biogeochemical processes in an aquifer system.</title>
        <authorList>
            <person name="Anantharaman K."/>
            <person name="Brown C.T."/>
            <person name="Hug L.A."/>
            <person name="Sharon I."/>
            <person name="Castelle C.J."/>
            <person name="Probst A.J."/>
            <person name="Thomas B.C."/>
            <person name="Singh A."/>
            <person name="Wilkins M.J."/>
            <person name="Karaoz U."/>
            <person name="Brodie E.L."/>
            <person name="Williams K.H."/>
            <person name="Hubbard S.S."/>
            <person name="Banfield J.F."/>
        </authorList>
    </citation>
    <scope>NUCLEOTIDE SEQUENCE [LARGE SCALE GENOMIC DNA]</scope>
</reference>
<dbReference type="GO" id="GO:0003924">
    <property type="term" value="F:GTPase activity"/>
    <property type="evidence" value="ECO:0007669"/>
    <property type="project" value="InterPro"/>
</dbReference>
<gene>
    <name evidence="7" type="ORF">A3E61_01380</name>
</gene>
<dbReference type="SUPFAM" id="SSF52540">
    <property type="entry name" value="P-loop containing nucleoside triphosphate hydrolases"/>
    <property type="match status" value="1"/>
</dbReference>
<dbReference type="InterPro" id="IPR036925">
    <property type="entry name" value="TIF_IF2_dom3_sf"/>
</dbReference>
<dbReference type="PANTHER" id="PTHR43381:SF4">
    <property type="entry name" value="EUKARYOTIC TRANSLATION INITIATION FACTOR 5B"/>
    <property type="match status" value="1"/>
</dbReference>
<evidence type="ECO:0000256" key="4">
    <source>
        <dbReference type="ARBA" id="ARBA00022917"/>
    </source>
</evidence>
<dbReference type="InterPro" id="IPR000795">
    <property type="entry name" value="T_Tr_GTP-bd_dom"/>
</dbReference>
<dbReference type="PANTHER" id="PTHR43381">
    <property type="entry name" value="TRANSLATION INITIATION FACTOR IF-2-RELATED"/>
    <property type="match status" value="1"/>
</dbReference>
<keyword evidence="2" id="KW-0396">Initiation factor</keyword>
<dbReference type="Pfam" id="PF00009">
    <property type="entry name" value="GTP_EFTU"/>
    <property type="match status" value="1"/>
</dbReference>
<evidence type="ECO:0000256" key="5">
    <source>
        <dbReference type="ARBA" id="ARBA00023134"/>
    </source>
</evidence>
<dbReference type="InterPro" id="IPR023115">
    <property type="entry name" value="TIF_IF2_dom3"/>
</dbReference>
<dbReference type="Gene3D" id="3.40.50.10050">
    <property type="entry name" value="Translation initiation factor IF- 2, domain 3"/>
    <property type="match status" value="1"/>
</dbReference>
<dbReference type="GO" id="GO:0005525">
    <property type="term" value="F:GTP binding"/>
    <property type="evidence" value="ECO:0007669"/>
    <property type="project" value="UniProtKB-KW"/>
</dbReference>
<keyword evidence="5" id="KW-0342">GTP-binding</keyword>
<dbReference type="EMBL" id="MHIW01000032">
    <property type="protein sequence ID" value="OGY58275.1"/>
    <property type="molecule type" value="Genomic_DNA"/>
</dbReference>
<dbReference type="InterPro" id="IPR015760">
    <property type="entry name" value="TIF_IF2"/>
</dbReference>
<evidence type="ECO:0000259" key="6">
    <source>
        <dbReference type="PROSITE" id="PS51722"/>
    </source>
</evidence>
<dbReference type="PROSITE" id="PS51722">
    <property type="entry name" value="G_TR_2"/>
    <property type="match status" value="1"/>
</dbReference>
<evidence type="ECO:0000313" key="8">
    <source>
        <dbReference type="Proteomes" id="UP000178259"/>
    </source>
</evidence>
<sequence>MSDSNKKNTLPRPPIVVVVGHVDHGKTSLLDYIRKTNIVSREAGGITQSTGAYEITHDGKRITFIDTPGHEAFSKMRERGAKVADIAILVVAAEESIKPQTTEAIKILRDSQTPFIVAITKIDKPGANVEKVKNDLMTAGVYLEGMGGDVSFQGISSKTGEGVSELLNLILLMGEVLELGFDPKAQATGFVIESLKDMRSGVLAHLVLLDGTLNQGDAIKTASATGKIRGLENFLGEKVKELTPSSPGTVLGFESIPLAGEQFYVGDLPETKPEEKVEQPVVEENKENKVNAVLKADTSGSLEVLSQVLGHLVVVKDMSVGDVTDGDVKRAVSSSSVIVGFGVKVNKAAEGLAKAQNLKLFTSDIIYKLVESIDEYRKVLVGPVFLGELEVLRFFSQDGKEQVVGGKVVMGGIKPGSDFRLVRNEEFLSQGKIINVQEKRKDVIEAKEGVECGLLIELDTKVRAGDKIKVF</sequence>
<evidence type="ECO:0000313" key="7">
    <source>
        <dbReference type="EMBL" id="OGY58275.1"/>
    </source>
</evidence>
<dbReference type="Pfam" id="PF22042">
    <property type="entry name" value="EF-G_D2"/>
    <property type="match status" value="1"/>
</dbReference>
<evidence type="ECO:0000256" key="1">
    <source>
        <dbReference type="ARBA" id="ARBA00007733"/>
    </source>
</evidence>
<organism evidence="7 8">
    <name type="scientific">Candidatus Colwellbacteria bacterium RIFCSPHIGHO2_12_FULL_43_12</name>
    <dbReference type="NCBI Taxonomy" id="1797688"/>
    <lineage>
        <taxon>Bacteria</taxon>
        <taxon>Candidatus Colwelliibacteriota</taxon>
    </lineage>
</organism>
<dbReference type="GO" id="GO:0005737">
    <property type="term" value="C:cytoplasm"/>
    <property type="evidence" value="ECO:0007669"/>
    <property type="project" value="TreeGrafter"/>
</dbReference>
<dbReference type="CDD" id="cd01887">
    <property type="entry name" value="IF2_eIF5B"/>
    <property type="match status" value="1"/>
</dbReference>
<evidence type="ECO:0000256" key="3">
    <source>
        <dbReference type="ARBA" id="ARBA00022741"/>
    </source>
</evidence>
<protein>
    <recommendedName>
        <fullName evidence="6">Tr-type G domain-containing protein</fullName>
    </recommendedName>
</protein>
<evidence type="ECO:0000256" key="2">
    <source>
        <dbReference type="ARBA" id="ARBA00022540"/>
    </source>
</evidence>
<comment type="similarity">
    <text evidence="1">Belongs to the TRAFAC class translation factor GTPase superfamily. Classic translation factor GTPase family. IF-2 subfamily.</text>
</comment>
<keyword evidence="4" id="KW-0648">Protein biosynthesis</keyword>
<dbReference type="Proteomes" id="UP000178259">
    <property type="component" value="Unassembled WGS sequence"/>
</dbReference>
<dbReference type="AlphaFoldDB" id="A0A1G1Z0U3"/>
<dbReference type="InterPro" id="IPR005225">
    <property type="entry name" value="Small_GTP-bd"/>
</dbReference>
<dbReference type="Gene3D" id="3.40.50.300">
    <property type="entry name" value="P-loop containing nucleotide triphosphate hydrolases"/>
    <property type="match status" value="1"/>
</dbReference>
<comment type="caution">
    <text evidence="7">The sequence shown here is derived from an EMBL/GenBank/DDBJ whole genome shotgun (WGS) entry which is preliminary data.</text>
</comment>
<dbReference type="Pfam" id="PF11987">
    <property type="entry name" value="IF-2"/>
    <property type="match status" value="1"/>
</dbReference>
<dbReference type="SUPFAM" id="SSF52156">
    <property type="entry name" value="Initiation factor IF2/eIF5b, domain 3"/>
    <property type="match status" value="1"/>
</dbReference>